<name>A0A0H2R4Q3_9AGAM</name>
<evidence type="ECO:0000256" key="2">
    <source>
        <dbReference type="ARBA" id="ARBA00022771"/>
    </source>
</evidence>
<evidence type="ECO:0000256" key="4">
    <source>
        <dbReference type="PROSITE-ProRule" id="PRU00134"/>
    </source>
</evidence>
<evidence type="ECO:0000256" key="1">
    <source>
        <dbReference type="ARBA" id="ARBA00022723"/>
    </source>
</evidence>
<evidence type="ECO:0000259" key="5">
    <source>
        <dbReference type="PROSITE" id="PS50865"/>
    </source>
</evidence>
<dbReference type="PROSITE" id="PS50865">
    <property type="entry name" value="ZF_MYND_2"/>
    <property type="match status" value="1"/>
</dbReference>
<evidence type="ECO:0000256" key="3">
    <source>
        <dbReference type="ARBA" id="ARBA00022833"/>
    </source>
</evidence>
<accession>A0A0H2R4Q3</accession>
<dbReference type="Pfam" id="PF01753">
    <property type="entry name" value="zf-MYND"/>
    <property type="match status" value="1"/>
</dbReference>
<reference evidence="6 7" key="1">
    <citation type="submission" date="2015-04" db="EMBL/GenBank/DDBJ databases">
        <title>Complete genome sequence of Schizopora paradoxa KUC8140, a cosmopolitan wood degrader in East Asia.</title>
        <authorList>
            <consortium name="DOE Joint Genome Institute"/>
            <person name="Min B."/>
            <person name="Park H."/>
            <person name="Jang Y."/>
            <person name="Kim J.-J."/>
            <person name="Kim K.H."/>
            <person name="Pangilinan J."/>
            <person name="Lipzen A."/>
            <person name="Riley R."/>
            <person name="Grigoriev I.V."/>
            <person name="Spatafora J.W."/>
            <person name="Choi I.-G."/>
        </authorList>
    </citation>
    <scope>NUCLEOTIDE SEQUENCE [LARGE SCALE GENOMIC DNA]</scope>
    <source>
        <strain evidence="6 7">KUC8140</strain>
    </source>
</reference>
<dbReference type="InterPro" id="IPR002893">
    <property type="entry name" value="Znf_MYND"/>
</dbReference>
<keyword evidence="1" id="KW-0479">Metal-binding</keyword>
<protein>
    <recommendedName>
        <fullName evidence="5">MYND-type domain-containing protein</fullName>
    </recommendedName>
</protein>
<proteinExistence type="predicted"/>
<dbReference type="Proteomes" id="UP000053477">
    <property type="component" value="Unassembled WGS sequence"/>
</dbReference>
<keyword evidence="7" id="KW-1185">Reference proteome</keyword>
<dbReference type="STRING" id="27342.A0A0H2R4Q3"/>
<dbReference type="Gene3D" id="6.10.140.2220">
    <property type="match status" value="1"/>
</dbReference>
<gene>
    <name evidence="6" type="ORF">SCHPADRAFT_910047</name>
</gene>
<dbReference type="InParanoid" id="A0A0H2R4Q3"/>
<keyword evidence="3" id="KW-0862">Zinc</keyword>
<keyword evidence="2 4" id="KW-0863">Zinc-finger</keyword>
<feature type="domain" description="MYND-type" evidence="5">
    <location>
        <begin position="455"/>
        <end position="497"/>
    </location>
</feature>
<dbReference type="EMBL" id="KQ086181">
    <property type="protein sequence ID" value="KLO06775.1"/>
    <property type="molecule type" value="Genomic_DNA"/>
</dbReference>
<dbReference type="AlphaFoldDB" id="A0A0H2R4Q3"/>
<evidence type="ECO:0000313" key="7">
    <source>
        <dbReference type="Proteomes" id="UP000053477"/>
    </source>
</evidence>
<dbReference type="SUPFAM" id="SSF144232">
    <property type="entry name" value="HIT/MYND zinc finger-like"/>
    <property type="match status" value="1"/>
</dbReference>
<organism evidence="6 7">
    <name type="scientific">Schizopora paradoxa</name>
    <dbReference type="NCBI Taxonomy" id="27342"/>
    <lineage>
        <taxon>Eukaryota</taxon>
        <taxon>Fungi</taxon>
        <taxon>Dikarya</taxon>
        <taxon>Basidiomycota</taxon>
        <taxon>Agaricomycotina</taxon>
        <taxon>Agaricomycetes</taxon>
        <taxon>Hymenochaetales</taxon>
        <taxon>Schizoporaceae</taxon>
        <taxon>Schizopora</taxon>
    </lineage>
</organism>
<sequence>MGMQKHKRPSKLSQAQRRISGDLDGVLSKQVLAGAKRGSLEELMQVSKTLVSSEDNFTAQLLDVILCHFQSNVPTNLDSSANFTNGHVKKCINALMALHLLFICEDAVVASDIKILLRASWRGVFGWMQFFYDTSVANPVEIQKLTGATASVLDMLIGVFLLFLVAQKECQMKFVTQTPGVARLATRLWIEKEFIGDESQGSTVSASNCSKSIIAPSDASRLLFLTVNEERDDKVLDEVVEAARTAAKGLSIPEILRNRTKLALRGGREYIKSVGGFFQLMGRLTVFHPSHSLRLAFVESEMVPFVVKSLGELAAKVSVNDCLDSNLYVAGCVTYGFQFICYMFNTTLGTQWVLQAINAGFLEVFIAWSPMFPFFPAEEREDILSLLRKYFMPFLVYSPVLLAAEVGSQRLRDNIERSTEDAKLAWGLLTRTVSKRAAIGKVAWGGQANKHRFVCDNCCKVDDASTFKRCAGCQGALYCSKACQAKAWKERGHREQCKQLKAQGISLTERSHGVPMYKQVDAILRDIARCEAFENLEELRAMAQEQLPDVHIDDVGVEVEFDVFPPNFRVFARPECVRARQARDQGVDIPTDVRSSCEPRDFAGDKLWRTNKDLTLFIVKIRRGEGCLSHPYGITKFWDGMSGDDVAFDRKLQMELRLAESRQNPDLKEIAVEGGRVFVNRTLAPGIANMFLSASGVRPRASASKMKE</sequence>
<dbReference type="GO" id="GO:0008270">
    <property type="term" value="F:zinc ion binding"/>
    <property type="evidence" value="ECO:0007669"/>
    <property type="project" value="UniProtKB-KW"/>
</dbReference>
<dbReference type="OrthoDB" id="3040823at2759"/>
<evidence type="ECO:0000313" key="6">
    <source>
        <dbReference type="EMBL" id="KLO06775.1"/>
    </source>
</evidence>